<dbReference type="EMBL" id="BAABBN010000004">
    <property type="protein sequence ID" value="GAA3917791.1"/>
    <property type="molecule type" value="Genomic_DNA"/>
</dbReference>
<reference evidence="5" key="1">
    <citation type="journal article" date="2019" name="Int. J. Syst. Evol. Microbiol.">
        <title>The Global Catalogue of Microorganisms (GCM) 10K type strain sequencing project: providing services to taxonomists for standard genome sequencing and annotation.</title>
        <authorList>
            <consortium name="The Broad Institute Genomics Platform"/>
            <consortium name="The Broad Institute Genome Sequencing Center for Infectious Disease"/>
            <person name="Wu L."/>
            <person name="Ma J."/>
        </authorList>
    </citation>
    <scope>NUCLEOTIDE SEQUENCE [LARGE SCALE GENOMIC DNA]</scope>
    <source>
        <strain evidence="5">JCM 17551</strain>
    </source>
</reference>
<dbReference type="InterPro" id="IPR005184">
    <property type="entry name" value="DUF306_Meta_HslJ"/>
</dbReference>
<evidence type="ECO:0000256" key="1">
    <source>
        <dbReference type="SAM" id="MobiDB-lite"/>
    </source>
</evidence>
<feature type="chain" id="PRO_5046534499" description="DUF306 domain-containing protein" evidence="2">
    <location>
        <begin position="25"/>
        <end position="179"/>
    </location>
</feature>
<feature type="domain" description="DUF306" evidence="3">
    <location>
        <begin position="54"/>
        <end position="174"/>
    </location>
</feature>
<gene>
    <name evidence="4" type="ORF">GCM10022277_11030</name>
</gene>
<proteinExistence type="predicted"/>
<evidence type="ECO:0000313" key="5">
    <source>
        <dbReference type="Proteomes" id="UP001501565"/>
    </source>
</evidence>
<dbReference type="Gene3D" id="2.40.128.270">
    <property type="match status" value="1"/>
</dbReference>
<keyword evidence="5" id="KW-1185">Reference proteome</keyword>
<dbReference type="Pfam" id="PF03724">
    <property type="entry name" value="META"/>
    <property type="match status" value="1"/>
</dbReference>
<evidence type="ECO:0000256" key="2">
    <source>
        <dbReference type="SAM" id="SignalP"/>
    </source>
</evidence>
<keyword evidence="2" id="KW-0732">Signal</keyword>
<feature type="signal peptide" evidence="2">
    <location>
        <begin position="1"/>
        <end position="24"/>
    </location>
</feature>
<sequence>MDKIRTILFIIAAIILSGCQSLSATPELQDKERQAPKAQDQSSASGIESKDPLAELVNTYWKLTHLDGFPVEMKEGQTREAHLQLMLKGNKVRGFGACNNFAGSFILNNSVLNDNFSNGNELSFGPLMSTRKFCHSVMDIETGFLQALRDTAYYSITKEKLTLFSESKEPLADFQAIYF</sequence>
<dbReference type="RefSeq" id="WP_344796303.1">
    <property type="nucleotide sequence ID" value="NZ_BAABBN010000004.1"/>
</dbReference>
<evidence type="ECO:0000259" key="3">
    <source>
        <dbReference type="Pfam" id="PF03724"/>
    </source>
</evidence>
<dbReference type="PANTHER" id="PTHR35535">
    <property type="entry name" value="HEAT SHOCK PROTEIN HSLJ"/>
    <property type="match status" value="1"/>
</dbReference>
<organism evidence="4 5">
    <name type="scientific">Litoribacillus peritrichatus</name>
    <dbReference type="NCBI Taxonomy" id="718191"/>
    <lineage>
        <taxon>Bacteria</taxon>
        <taxon>Pseudomonadati</taxon>
        <taxon>Pseudomonadota</taxon>
        <taxon>Gammaproteobacteria</taxon>
        <taxon>Oceanospirillales</taxon>
        <taxon>Oceanospirillaceae</taxon>
        <taxon>Litoribacillus</taxon>
    </lineage>
</organism>
<dbReference type="InterPro" id="IPR038670">
    <property type="entry name" value="HslJ-like_sf"/>
</dbReference>
<name>A0ABP7MCS5_9GAMM</name>
<evidence type="ECO:0000313" key="4">
    <source>
        <dbReference type="EMBL" id="GAA3917791.1"/>
    </source>
</evidence>
<dbReference type="PROSITE" id="PS51257">
    <property type="entry name" value="PROKAR_LIPOPROTEIN"/>
    <property type="match status" value="1"/>
</dbReference>
<dbReference type="InterPro" id="IPR053147">
    <property type="entry name" value="Hsp_HslJ-like"/>
</dbReference>
<dbReference type="PANTHER" id="PTHR35535:SF1">
    <property type="entry name" value="HEAT SHOCK PROTEIN HSLJ"/>
    <property type="match status" value="1"/>
</dbReference>
<comment type="caution">
    <text evidence="4">The sequence shown here is derived from an EMBL/GenBank/DDBJ whole genome shotgun (WGS) entry which is preliminary data.</text>
</comment>
<dbReference type="Proteomes" id="UP001501565">
    <property type="component" value="Unassembled WGS sequence"/>
</dbReference>
<accession>A0ABP7MCS5</accession>
<feature type="region of interest" description="Disordered" evidence="1">
    <location>
        <begin position="28"/>
        <end position="47"/>
    </location>
</feature>
<protein>
    <recommendedName>
        <fullName evidence="3">DUF306 domain-containing protein</fullName>
    </recommendedName>
</protein>